<reference evidence="1 2" key="1">
    <citation type="journal article" date="2018" name="Nat. Genet.">
        <title>Extensive intraspecific gene order and gene structural variations between Mo17 and other maize genomes.</title>
        <authorList>
            <person name="Sun S."/>
            <person name="Zhou Y."/>
            <person name="Chen J."/>
            <person name="Shi J."/>
            <person name="Zhao H."/>
            <person name="Zhao H."/>
            <person name="Song W."/>
            <person name="Zhang M."/>
            <person name="Cui Y."/>
            <person name="Dong X."/>
            <person name="Liu H."/>
            <person name="Ma X."/>
            <person name="Jiao Y."/>
            <person name="Wang B."/>
            <person name="Wei X."/>
            <person name="Stein J.C."/>
            <person name="Glaubitz J.C."/>
            <person name="Lu F."/>
            <person name="Yu G."/>
            <person name="Liang C."/>
            <person name="Fengler K."/>
            <person name="Li B."/>
            <person name="Rafalski A."/>
            <person name="Schnable P.S."/>
            <person name="Ware D.H."/>
            <person name="Buckler E.S."/>
            <person name="Lai J."/>
        </authorList>
    </citation>
    <scope>NUCLEOTIDE SEQUENCE [LARGE SCALE GENOMIC DNA]</scope>
    <source>
        <strain evidence="2">cv. Missouri 17</strain>
        <tissue evidence="1">Seedling</tissue>
    </source>
</reference>
<evidence type="ECO:0000313" key="1">
    <source>
        <dbReference type="EMBL" id="PWZ17884.1"/>
    </source>
</evidence>
<organism evidence="1 2">
    <name type="scientific">Zea mays</name>
    <name type="common">Maize</name>
    <dbReference type="NCBI Taxonomy" id="4577"/>
    <lineage>
        <taxon>Eukaryota</taxon>
        <taxon>Viridiplantae</taxon>
        <taxon>Streptophyta</taxon>
        <taxon>Embryophyta</taxon>
        <taxon>Tracheophyta</taxon>
        <taxon>Spermatophyta</taxon>
        <taxon>Magnoliopsida</taxon>
        <taxon>Liliopsida</taxon>
        <taxon>Poales</taxon>
        <taxon>Poaceae</taxon>
        <taxon>PACMAD clade</taxon>
        <taxon>Panicoideae</taxon>
        <taxon>Andropogonodae</taxon>
        <taxon>Andropogoneae</taxon>
        <taxon>Tripsacinae</taxon>
        <taxon>Zea</taxon>
    </lineage>
</organism>
<name>A0A3L6EAB8_MAIZE</name>
<proteinExistence type="predicted"/>
<dbReference type="EMBL" id="NCVQ01000007">
    <property type="protein sequence ID" value="PWZ17884.1"/>
    <property type="molecule type" value="Genomic_DNA"/>
</dbReference>
<protein>
    <submittedName>
        <fullName evidence="1">Uncharacterized protein</fullName>
    </submittedName>
</protein>
<dbReference type="Proteomes" id="UP000251960">
    <property type="component" value="Chromosome 6"/>
</dbReference>
<sequence length="52" mass="5607">MAATGGVSTDDIPILQAENLTSNVKSVHYRCLVKRDLIALHAITWLSLGTRG</sequence>
<evidence type="ECO:0000313" key="2">
    <source>
        <dbReference type="Proteomes" id="UP000251960"/>
    </source>
</evidence>
<gene>
    <name evidence="1" type="ORF">Zm00014a_008597</name>
</gene>
<comment type="caution">
    <text evidence="1">The sequence shown here is derived from an EMBL/GenBank/DDBJ whole genome shotgun (WGS) entry which is preliminary data.</text>
</comment>
<accession>A0A3L6EAB8</accession>
<dbReference type="AlphaFoldDB" id="A0A3L6EAB8"/>